<feature type="region of interest" description="Disordered" evidence="6">
    <location>
        <begin position="492"/>
        <end position="526"/>
    </location>
</feature>
<dbReference type="PANTHER" id="PTHR46577">
    <property type="entry name" value="HTH-TYPE TRANSCRIPTIONAL REGULATORY PROTEIN GABR"/>
    <property type="match status" value="1"/>
</dbReference>
<dbReference type="Gene3D" id="3.40.640.10">
    <property type="entry name" value="Type I PLP-dependent aspartate aminotransferase-like (Major domain)"/>
    <property type="match status" value="1"/>
</dbReference>
<dbReference type="OrthoDB" id="9808770at2"/>
<keyword evidence="2" id="KW-0663">Pyridoxal phosphate</keyword>
<dbReference type="EMBL" id="JSYZ01000011">
    <property type="protein sequence ID" value="KPA90264.1"/>
    <property type="molecule type" value="Genomic_DNA"/>
</dbReference>
<dbReference type="GO" id="GO:0030170">
    <property type="term" value="F:pyridoxal phosphate binding"/>
    <property type="evidence" value="ECO:0007669"/>
    <property type="project" value="InterPro"/>
</dbReference>
<dbReference type="InterPro" id="IPR036390">
    <property type="entry name" value="WH_DNA-bd_sf"/>
</dbReference>
<dbReference type="STRING" id="50340.PF66_03398"/>
<evidence type="ECO:0000256" key="2">
    <source>
        <dbReference type="ARBA" id="ARBA00022898"/>
    </source>
</evidence>
<keyword evidence="5" id="KW-0804">Transcription</keyword>
<dbReference type="Proteomes" id="UP000037931">
    <property type="component" value="Unassembled WGS sequence"/>
</dbReference>
<dbReference type="InterPro" id="IPR015424">
    <property type="entry name" value="PyrdxlP-dep_Trfase"/>
</dbReference>
<name>A0A0M9GG05_9PSED</name>
<dbReference type="InterPro" id="IPR000524">
    <property type="entry name" value="Tscrpt_reg_HTH_GntR"/>
</dbReference>
<dbReference type="InterPro" id="IPR004839">
    <property type="entry name" value="Aminotransferase_I/II_large"/>
</dbReference>
<evidence type="ECO:0000256" key="1">
    <source>
        <dbReference type="ARBA" id="ARBA00005384"/>
    </source>
</evidence>
<evidence type="ECO:0000256" key="5">
    <source>
        <dbReference type="ARBA" id="ARBA00023163"/>
    </source>
</evidence>
<dbReference type="PANTHER" id="PTHR46577:SF2">
    <property type="entry name" value="TRANSCRIPTIONAL REGULATORY PROTEIN"/>
    <property type="match status" value="1"/>
</dbReference>
<keyword evidence="8" id="KW-0032">Aminotransferase</keyword>
<reference evidence="8 9" key="1">
    <citation type="journal article" date="2015" name="PLoS ONE">
        <title>Rice-Infecting Pseudomonas Genomes Are Highly Accessorized and Harbor Multiple Putative Virulence Mechanisms to Cause Sheath Brown Rot.</title>
        <authorList>
            <person name="Quibod I.L."/>
            <person name="Grande G."/>
            <person name="Oreiro E.G."/>
            <person name="Borja F.N."/>
            <person name="Dossa G.S."/>
            <person name="Mauleon R."/>
            <person name="Cruz C.V."/>
            <person name="Oliva R."/>
        </authorList>
    </citation>
    <scope>NUCLEOTIDE SEQUENCE [LARGE SCALE GENOMIC DNA]</scope>
    <source>
        <strain evidence="8 9">IRRI 6609</strain>
    </source>
</reference>
<dbReference type="GO" id="GO:0003677">
    <property type="term" value="F:DNA binding"/>
    <property type="evidence" value="ECO:0007669"/>
    <property type="project" value="UniProtKB-KW"/>
</dbReference>
<dbReference type="SMART" id="SM00345">
    <property type="entry name" value="HTH_GNTR"/>
    <property type="match status" value="1"/>
</dbReference>
<comment type="similarity">
    <text evidence="1">In the C-terminal section; belongs to the class-I pyridoxal-phosphate-dependent aminotransferase family.</text>
</comment>
<evidence type="ECO:0000313" key="8">
    <source>
        <dbReference type="EMBL" id="KPA90264.1"/>
    </source>
</evidence>
<evidence type="ECO:0000256" key="4">
    <source>
        <dbReference type="ARBA" id="ARBA00023125"/>
    </source>
</evidence>
<organism evidence="8 9">
    <name type="scientific">Pseudomonas asplenii</name>
    <dbReference type="NCBI Taxonomy" id="53407"/>
    <lineage>
        <taxon>Bacteria</taxon>
        <taxon>Pseudomonadati</taxon>
        <taxon>Pseudomonadota</taxon>
        <taxon>Gammaproteobacteria</taxon>
        <taxon>Pseudomonadales</taxon>
        <taxon>Pseudomonadaceae</taxon>
        <taxon>Pseudomonas</taxon>
    </lineage>
</organism>
<dbReference type="PROSITE" id="PS50949">
    <property type="entry name" value="HTH_GNTR"/>
    <property type="match status" value="1"/>
</dbReference>
<evidence type="ECO:0000256" key="6">
    <source>
        <dbReference type="SAM" id="MobiDB-lite"/>
    </source>
</evidence>
<dbReference type="InterPro" id="IPR036388">
    <property type="entry name" value="WH-like_DNA-bd_sf"/>
</dbReference>
<dbReference type="AlphaFoldDB" id="A0A0M9GG05"/>
<dbReference type="SUPFAM" id="SSF46785">
    <property type="entry name" value="Winged helix' DNA-binding domain"/>
    <property type="match status" value="1"/>
</dbReference>
<keyword evidence="4" id="KW-0238">DNA-binding</keyword>
<dbReference type="CDD" id="cd00609">
    <property type="entry name" value="AAT_like"/>
    <property type="match status" value="1"/>
</dbReference>
<sequence length="526" mass="58681">MVQLRKWRPLLNLDADPGQASYRRIVEGLIAAIREGRLQPGSLLPGTREMAQLLDVNRKTVILAYEEAITQGWLVSEARRGTFVNTQLEAIAPCQGIARDFAPRLLTEPPVPYLQASRRDLALQRLPGALFFDNGASDHRLLPQAVLHRYYRNALRSSFAANTVRHGSDGSDDLLRTALAEMLRNNRGLSVSAENICLTQGTQMSLYLAASALIRPGDVVLVERLSYPPAWAVFRALGARLVTVDIDSEGCQVDQIEALCQQHRVRMIYLTPHHQFPTTVSLRAERRQKLLMLARRHDFCVIEEDYDHEYHFEGRPYLPLASDTGQRHVIYVGSLSKALGSTFRCSFVVAPVNVIQVLEQRSALVVSQGDAVMQTMLAALINDGELKKHLRRVSKTYRQRREVLQDSLMKAFGERIAIRQPQGGLALWVDFEAGTDVDRLVAQALEHKLVVRSGRQFSPLDLPENGLRLGFASLDTDEIREAVQRLAQASRHAVRQQQPGVKAAAESLRPVPGRWPAGPDVPGESA</sequence>
<keyword evidence="9" id="KW-1185">Reference proteome</keyword>
<dbReference type="SUPFAM" id="SSF53383">
    <property type="entry name" value="PLP-dependent transferases"/>
    <property type="match status" value="1"/>
</dbReference>
<keyword evidence="3" id="KW-0805">Transcription regulation</keyword>
<comment type="caution">
    <text evidence="8">The sequence shown here is derived from an EMBL/GenBank/DDBJ whole genome shotgun (WGS) entry which is preliminary data.</text>
</comment>
<dbReference type="Gene3D" id="1.10.10.10">
    <property type="entry name" value="Winged helix-like DNA-binding domain superfamily/Winged helix DNA-binding domain"/>
    <property type="match status" value="1"/>
</dbReference>
<dbReference type="Pfam" id="PF00392">
    <property type="entry name" value="GntR"/>
    <property type="match status" value="1"/>
</dbReference>
<dbReference type="PATRIC" id="fig|50340.43.peg.695"/>
<dbReference type="RefSeq" id="WP_081006025.1">
    <property type="nucleotide sequence ID" value="NZ_JSYZ01000011.1"/>
</dbReference>
<evidence type="ECO:0000313" key="9">
    <source>
        <dbReference type="Proteomes" id="UP000037931"/>
    </source>
</evidence>
<dbReference type="InterPro" id="IPR015421">
    <property type="entry name" value="PyrdxlP-dep_Trfase_major"/>
</dbReference>
<evidence type="ECO:0000259" key="7">
    <source>
        <dbReference type="PROSITE" id="PS50949"/>
    </source>
</evidence>
<dbReference type="InterPro" id="IPR051446">
    <property type="entry name" value="HTH_trans_reg/aminotransferase"/>
</dbReference>
<proteinExistence type="inferred from homology"/>
<dbReference type="GO" id="GO:0008483">
    <property type="term" value="F:transaminase activity"/>
    <property type="evidence" value="ECO:0007669"/>
    <property type="project" value="UniProtKB-KW"/>
</dbReference>
<accession>A0A0M9GG05</accession>
<evidence type="ECO:0000256" key="3">
    <source>
        <dbReference type="ARBA" id="ARBA00023015"/>
    </source>
</evidence>
<dbReference type="CDD" id="cd07377">
    <property type="entry name" value="WHTH_GntR"/>
    <property type="match status" value="1"/>
</dbReference>
<protein>
    <submittedName>
        <fullName evidence="8">Transcriptional regulator with HTH domain and aminotransferase domain</fullName>
    </submittedName>
</protein>
<dbReference type="Pfam" id="PF00155">
    <property type="entry name" value="Aminotran_1_2"/>
    <property type="match status" value="1"/>
</dbReference>
<keyword evidence="8" id="KW-0808">Transferase</keyword>
<feature type="domain" description="HTH gntR-type" evidence="7">
    <location>
        <begin position="19"/>
        <end position="87"/>
    </location>
</feature>
<gene>
    <name evidence="8" type="ORF">PF66_03398</name>
</gene>
<dbReference type="GO" id="GO:0003700">
    <property type="term" value="F:DNA-binding transcription factor activity"/>
    <property type="evidence" value="ECO:0007669"/>
    <property type="project" value="InterPro"/>
</dbReference>